<reference evidence="1 2" key="1">
    <citation type="submission" date="2019-06" db="EMBL/GenBank/DDBJ databases">
        <title>Genomic Encyclopedia of Type Strains, Phase IV (KMG-V): Genome sequencing to study the core and pangenomes of soil and plant-associated prokaryotes.</title>
        <authorList>
            <person name="Whitman W."/>
        </authorList>
    </citation>
    <scope>NUCLEOTIDE SEQUENCE [LARGE SCALE GENOMIC DNA]</scope>
    <source>
        <strain evidence="1 2">BR 11865</strain>
    </source>
</reference>
<dbReference type="Proteomes" id="UP000316545">
    <property type="component" value="Unassembled WGS sequence"/>
</dbReference>
<dbReference type="EMBL" id="VITO01000019">
    <property type="protein sequence ID" value="TWB21072.1"/>
    <property type="molecule type" value="Genomic_DNA"/>
</dbReference>
<evidence type="ECO:0000313" key="1">
    <source>
        <dbReference type="EMBL" id="TWB21072.1"/>
    </source>
</evidence>
<accession>A0A560FHJ0</accession>
<name>A0A560FHJ0_9PROT</name>
<dbReference type="RefSeq" id="WP_186464567.1">
    <property type="nucleotide sequence ID" value="NZ_JAYNFR010000007.1"/>
</dbReference>
<sequence length="91" mass="9081">MPTLTAALGLPPGVVPPRFAEALLTFQGALSRCEAAGIPAHSALAAGLVELLPRLIAVYGAEGVADVLATLAAHIGGDVVGDDLVAGRTRQ</sequence>
<comment type="caution">
    <text evidence="1">The sequence shown here is derived from an EMBL/GenBank/DDBJ whole genome shotgun (WGS) entry which is preliminary data.</text>
</comment>
<keyword evidence="2" id="KW-1185">Reference proteome</keyword>
<dbReference type="AlphaFoldDB" id="A0A560FHJ0"/>
<proteinExistence type="predicted"/>
<gene>
    <name evidence="1" type="ORF">FBZ88_11945</name>
</gene>
<organism evidence="1 2">
    <name type="scientific">Nitrospirillum amazonense</name>
    <dbReference type="NCBI Taxonomy" id="28077"/>
    <lineage>
        <taxon>Bacteria</taxon>
        <taxon>Pseudomonadati</taxon>
        <taxon>Pseudomonadota</taxon>
        <taxon>Alphaproteobacteria</taxon>
        <taxon>Rhodospirillales</taxon>
        <taxon>Azospirillaceae</taxon>
        <taxon>Nitrospirillum</taxon>
    </lineage>
</organism>
<protein>
    <submittedName>
        <fullName evidence="1">Uncharacterized protein</fullName>
    </submittedName>
</protein>
<evidence type="ECO:0000313" key="2">
    <source>
        <dbReference type="Proteomes" id="UP000316545"/>
    </source>
</evidence>